<dbReference type="RefSeq" id="WP_051206310.1">
    <property type="nucleotide sequence ID" value="NZ_CTRP01000014.1"/>
</dbReference>
<dbReference type="InterPro" id="IPR050248">
    <property type="entry name" value="Polysacc_deacetylase_ArnD"/>
</dbReference>
<dbReference type="PROSITE" id="PS51677">
    <property type="entry name" value="NODB"/>
    <property type="match status" value="1"/>
</dbReference>
<dbReference type="GO" id="GO:0016810">
    <property type="term" value="F:hydrolase activity, acting on carbon-nitrogen (but not peptide) bonds"/>
    <property type="evidence" value="ECO:0007669"/>
    <property type="project" value="InterPro"/>
</dbReference>
<dbReference type="Proteomes" id="UP000049855">
    <property type="component" value="Unassembled WGS sequence"/>
</dbReference>
<gene>
    <name evidence="6" type="ORF">SpAn4DRAFT_0998</name>
</gene>
<dbReference type="EC" id="3.5.1.-" evidence="6"/>
<dbReference type="GO" id="GO:0005975">
    <property type="term" value="P:carbohydrate metabolic process"/>
    <property type="evidence" value="ECO:0007669"/>
    <property type="project" value="InterPro"/>
</dbReference>
<dbReference type="AlphaFoldDB" id="A0A0U1L4C3"/>
<dbReference type="GO" id="GO:0046872">
    <property type="term" value="F:metal ion binding"/>
    <property type="evidence" value="ECO:0007669"/>
    <property type="project" value="UniProtKB-KW"/>
</dbReference>
<keyword evidence="7" id="KW-1185">Reference proteome</keyword>
<name>A0A0U1L4C3_9FIRM</name>
<protein>
    <submittedName>
        <fullName evidence="6">Peptidoglycan N-acetylglucosamine deacetylase</fullName>
        <ecNumber evidence="6">3.5.1.-</ecNumber>
    </submittedName>
</protein>
<sequence length="311" mass="34795">MQHTSKFFQTMCALSVICLTLLVSSPLALLAFSDSAPSIPASDPPNDQEEPEPEPESKYTIPNNAIDAYYMNENPDNSPIPSKPVYDVFTVEERQAQGLVLEVPKVSPYYGQKVVYLTFDDGPEPENTPAILAILKNQGIKATFFVVGNQVEKYPTILRQIYQDGHAIGNHSYNHVYRELYQSTNSYFSQLRHTDEIIKNILGVRPRISRAPGGSTGSFTKEYWATLKNLGYTEVGWNISSGDASSAKAGQLVNNIAAQMDNKNLWSHATLLMHDGRGHAETVKALPAIIKFYKDRQFEFRVVNFETPSPW</sequence>
<dbReference type="Pfam" id="PF01522">
    <property type="entry name" value="Polysacc_deac_1"/>
    <property type="match status" value="1"/>
</dbReference>
<dbReference type="GO" id="GO:0016020">
    <property type="term" value="C:membrane"/>
    <property type="evidence" value="ECO:0007669"/>
    <property type="project" value="TreeGrafter"/>
</dbReference>
<dbReference type="InterPro" id="IPR011330">
    <property type="entry name" value="Glyco_hydro/deAcase_b/a-brl"/>
</dbReference>
<feature type="domain" description="NodB homology" evidence="5">
    <location>
        <begin position="113"/>
        <end position="301"/>
    </location>
</feature>
<evidence type="ECO:0000256" key="3">
    <source>
        <dbReference type="SAM" id="MobiDB-lite"/>
    </source>
</evidence>
<evidence type="ECO:0000313" key="6">
    <source>
        <dbReference type="EMBL" id="CQR74536.1"/>
    </source>
</evidence>
<evidence type="ECO:0000259" key="5">
    <source>
        <dbReference type="PROSITE" id="PS51677"/>
    </source>
</evidence>
<dbReference type="CDD" id="cd10944">
    <property type="entry name" value="CE4_SmPgdA_like"/>
    <property type="match status" value="1"/>
</dbReference>
<evidence type="ECO:0000313" key="7">
    <source>
        <dbReference type="Proteomes" id="UP000049855"/>
    </source>
</evidence>
<dbReference type="Gene3D" id="3.20.20.370">
    <property type="entry name" value="Glycoside hydrolase/deacetylase"/>
    <property type="match status" value="1"/>
</dbReference>
<evidence type="ECO:0000256" key="1">
    <source>
        <dbReference type="ARBA" id="ARBA00022723"/>
    </source>
</evidence>
<organism evidence="6 7">
    <name type="scientific">Sporomusa ovata</name>
    <dbReference type="NCBI Taxonomy" id="2378"/>
    <lineage>
        <taxon>Bacteria</taxon>
        <taxon>Bacillati</taxon>
        <taxon>Bacillota</taxon>
        <taxon>Negativicutes</taxon>
        <taxon>Selenomonadales</taxon>
        <taxon>Sporomusaceae</taxon>
        <taxon>Sporomusa</taxon>
    </lineage>
</organism>
<dbReference type="PANTHER" id="PTHR10587">
    <property type="entry name" value="GLYCOSYL TRANSFERASE-RELATED"/>
    <property type="match status" value="1"/>
</dbReference>
<dbReference type="InterPro" id="IPR002509">
    <property type="entry name" value="NODB_dom"/>
</dbReference>
<keyword evidence="1" id="KW-0479">Metal-binding</keyword>
<dbReference type="EMBL" id="CTRP01000014">
    <property type="protein sequence ID" value="CQR74536.1"/>
    <property type="molecule type" value="Genomic_DNA"/>
</dbReference>
<evidence type="ECO:0000256" key="4">
    <source>
        <dbReference type="SAM" id="SignalP"/>
    </source>
</evidence>
<feature type="signal peptide" evidence="4">
    <location>
        <begin position="1"/>
        <end position="30"/>
    </location>
</feature>
<accession>A0A0U1L4C3</accession>
<evidence type="ECO:0000256" key="2">
    <source>
        <dbReference type="ARBA" id="ARBA00022801"/>
    </source>
</evidence>
<feature type="chain" id="PRO_5039704590" evidence="4">
    <location>
        <begin position="31"/>
        <end position="311"/>
    </location>
</feature>
<dbReference type="PANTHER" id="PTHR10587:SF133">
    <property type="entry name" value="CHITIN DEACETYLASE 1-RELATED"/>
    <property type="match status" value="1"/>
</dbReference>
<keyword evidence="2 6" id="KW-0378">Hydrolase</keyword>
<dbReference type="SUPFAM" id="SSF88713">
    <property type="entry name" value="Glycoside hydrolase/deacetylase"/>
    <property type="match status" value="1"/>
</dbReference>
<proteinExistence type="predicted"/>
<reference evidence="7" key="1">
    <citation type="submission" date="2015-03" db="EMBL/GenBank/DDBJ databases">
        <authorList>
            <person name="Nijsse Bart"/>
        </authorList>
    </citation>
    <scope>NUCLEOTIDE SEQUENCE [LARGE SCALE GENOMIC DNA]</scope>
</reference>
<keyword evidence="4" id="KW-0732">Signal</keyword>
<feature type="region of interest" description="Disordered" evidence="3">
    <location>
        <begin position="38"/>
        <end position="60"/>
    </location>
</feature>